<sequence>MKQSEILLIDAGNSRIKVSSLANPATIIFNTASNSAFHEWLQHQTCRAVWLASVRRDAAFHDVITHLNEKQITVHTIETESNALGLKNAYEDVSTMGVDRWLAMLAVAEKTDLPFAVLMFGTAITCDIVNEGKHVGGWIIPGRQLMQDALTQNTARVFADNRMVEQLALGQSTPECVGYGCFAAALGAVEMAKMVLRRKFQQYCIFLTGGDDKVLTSVKGSGILRAENLVLQGLARYAQQGELSKK</sequence>
<dbReference type="GO" id="GO:0005524">
    <property type="term" value="F:ATP binding"/>
    <property type="evidence" value="ECO:0007669"/>
    <property type="project" value="UniProtKB-UniRule"/>
</dbReference>
<feature type="binding site" evidence="16">
    <location>
        <begin position="97"/>
        <end position="100"/>
    </location>
    <ligand>
        <name>substrate</name>
    </ligand>
</feature>
<keyword evidence="11 16" id="KW-0067">ATP-binding</keyword>
<comment type="catalytic activity">
    <reaction evidence="1 16">
        <text>(R)-pantothenate + ATP = (R)-4'-phosphopantothenate + ADP + H(+)</text>
        <dbReference type="Rhea" id="RHEA:16373"/>
        <dbReference type="ChEBI" id="CHEBI:10986"/>
        <dbReference type="ChEBI" id="CHEBI:15378"/>
        <dbReference type="ChEBI" id="CHEBI:29032"/>
        <dbReference type="ChEBI" id="CHEBI:30616"/>
        <dbReference type="ChEBI" id="CHEBI:456216"/>
        <dbReference type="EC" id="2.7.1.33"/>
    </reaction>
</comment>
<evidence type="ECO:0000256" key="3">
    <source>
        <dbReference type="ARBA" id="ARBA00004496"/>
    </source>
</evidence>
<evidence type="ECO:0000256" key="8">
    <source>
        <dbReference type="ARBA" id="ARBA00022679"/>
    </source>
</evidence>
<dbReference type="GO" id="GO:0004594">
    <property type="term" value="F:pantothenate kinase activity"/>
    <property type="evidence" value="ECO:0007669"/>
    <property type="project" value="UniProtKB-UniRule"/>
</dbReference>
<evidence type="ECO:0000256" key="15">
    <source>
        <dbReference type="ARBA" id="ARBA00040883"/>
    </source>
</evidence>
<dbReference type="RefSeq" id="WP_124025863.1">
    <property type="nucleotide sequence ID" value="NZ_JBHRSN010000005.1"/>
</dbReference>
<dbReference type="InterPro" id="IPR043129">
    <property type="entry name" value="ATPase_NBD"/>
</dbReference>
<evidence type="ECO:0000256" key="9">
    <source>
        <dbReference type="ARBA" id="ARBA00022741"/>
    </source>
</evidence>
<evidence type="ECO:0000256" key="11">
    <source>
        <dbReference type="ARBA" id="ARBA00022840"/>
    </source>
</evidence>
<keyword evidence="12 16" id="KW-0630">Potassium</keyword>
<dbReference type="SUPFAM" id="SSF53067">
    <property type="entry name" value="Actin-like ATPase domain"/>
    <property type="match status" value="2"/>
</dbReference>
<dbReference type="EMBL" id="RPOK01000001">
    <property type="protein sequence ID" value="RPJ67860.1"/>
    <property type="molecule type" value="Genomic_DNA"/>
</dbReference>
<evidence type="ECO:0000256" key="16">
    <source>
        <dbReference type="HAMAP-Rule" id="MF_01274"/>
    </source>
</evidence>
<gene>
    <name evidence="16" type="primary">coaX</name>
    <name evidence="17" type="ORF">DRW07_00125</name>
</gene>
<feature type="binding site" evidence="16">
    <location>
        <position position="173"/>
    </location>
    <ligand>
        <name>substrate</name>
    </ligand>
</feature>
<dbReference type="NCBIfam" id="TIGR00671">
    <property type="entry name" value="baf"/>
    <property type="match status" value="1"/>
</dbReference>
<feature type="binding site" evidence="16">
    <location>
        <position position="90"/>
    </location>
    <ligand>
        <name>substrate</name>
    </ligand>
</feature>
<evidence type="ECO:0000313" key="17">
    <source>
        <dbReference type="EMBL" id="RPJ67860.1"/>
    </source>
</evidence>
<dbReference type="CDD" id="cd24015">
    <property type="entry name" value="ASKHA_NBD_PanK-III"/>
    <property type="match status" value="1"/>
</dbReference>
<reference evidence="17 18" key="1">
    <citation type="submission" date="2018-11" db="EMBL/GenBank/DDBJ databases">
        <authorList>
            <person name="Ye M.-Q."/>
            <person name="Du Z.-J."/>
        </authorList>
    </citation>
    <scope>NUCLEOTIDE SEQUENCE [LARGE SCALE GENOMIC DNA]</scope>
    <source>
        <strain evidence="17 18">U0105</strain>
    </source>
</reference>
<evidence type="ECO:0000313" key="18">
    <source>
        <dbReference type="Proteomes" id="UP000275281"/>
    </source>
</evidence>
<evidence type="ECO:0000256" key="6">
    <source>
        <dbReference type="ARBA" id="ARBA00012102"/>
    </source>
</evidence>
<dbReference type="InterPro" id="IPR004619">
    <property type="entry name" value="Type_III_PanK"/>
</dbReference>
<feature type="binding site" evidence="16">
    <location>
        <begin position="10"/>
        <end position="17"/>
    </location>
    <ligand>
        <name>ATP</name>
        <dbReference type="ChEBI" id="CHEBI:30616"/>
    </ligand>
</feature>
<comment type="caution">
    <text evidence="16">Lacks conserved residue(s) required for the propagation of feature annotation.</text>
</comment>
<keyword evidence="18" id="KW-1185">Reference proteome</keyword>
<comment type="cofactor">
    <cofactor evidence="2">
        <name>K(+)</name>
        <dbReference type="ChEBI" id="CHEBI:29103"/>
    </cofactor>
</comment>
<dbReference type="Pfam" id="PF03309">
    <property type="entry name" value="Pan_kinase"/>
    <property type="match status" value="1"/>
</dbReference>
<keyword evidence="13 16" id="KW-0173">Coenzyme A biosynthesis</keyword>
<evidence type="ECO:0000256" key="12">
    <source>
        <dbReference type="ARBA" id="ARBA00022958"/>
    </source>
</evidence>
<comment type="caution">
    <text evidence="17">The sequence shown here is derived from an EMBL/GenBank/DDBJ whole genome shotgun (WGS) entry which is preliminary data.</text>
</comment>
<evidence type="ECO:0000256" key="10">
    <source>
        <dbReference type="ARBA" id="ARBA00022777"/>
    </source>
</evidence>
<dbReference type="EC" id="2.7.1.33" evidence="6 16"/>
<dbReference type="PANTHER" id="PTHR34265:SF1">
    <property type="entry name" value="TYPE III PANTOTHENATE KINASE"/>
    <property type="match status" value="1"/>
</dbReference>
<evidence type="ECO:0000256" key="1">
    <source>
        <dbReference type="ARBA" id="ARBA00001206"/>
    </source>
</evidence>
<dbReference type="Gene3D" id="3.30.420.40">
    <property type="match status" value="2"/>
</dbReference>
<accession>A0A3N5Y3H8</accession>
<dbReference type="GO" id="GO:0015937">
    <property type="term" value="P:coenzyme A biosynthetic process"/>
    <property type="evidence" value="ECO:0007669"/>
    <property type="project" value="UniProtKB-UniRule"/>
</dbReference>
<keyword evidence="9 16" id="KW-0547">Nucleotide-binding</keyword>
<proteinExistence type="inferred from homology"/>
<evidence type="ECO:0000256" key="14">
    <source>
        <dbReference type="ARBA" id="ARBA00038036"/>
    </source>
</evidence>
<dbReference type="AlphaFoldDB" id="A0A3N5Y3H8"/>
<dbReference type="HAMAP" id="MF_01274">
    <property type="entry name" value="Pantothen_kinase_3"/>
    <property type="match status" value="1"/>
</dbReference>
<dbReference type="OrthoDB" id="9781305at2"/>
<dbReference type="Proteomes" id="UP000275281">
    <property type="component" value="Unassembled WGS sequence"/>
</dbReference>
<keyword evidence="10 16" id="KW-0418">Kinase</keyword>
<feature type="active site" description="Proton acceptor" evidence="16">
    <location>
        <position position="99"/>
    </location>
</feature>
<evidence type="ECO:0000256" key="2">
    <source>
        <dbReference type="ARBA" id="ARBA00001958"/>
    </source>
</evidence>
<evidence type="ECO:0000256" key="5">
    <source>
        <dbReference type="ARBA" id="ARBA00011738"/>
    </source>
</evidence>
<keyword evidence="7 16" id="KW-0963">Cytoplasm</keyword>
<comment type="pathway">
    <text evidence="4 16">Cofactor biosynthesis; coenzyme A biosynthesis; CoA from (R)-pantothenate: step 1/5.</text>
</comment>
<protein>
    <recommendedName>
        <fullName evidence="15 16">Type III pantothenate kinase</fullName>
        <ecNumber evidence="6 16">2.7.1.33</ecNumber>
    </recommendedName>
    <alternativeName>
        <fullName evidence="16">PanK-III</fullName>
    </alternativeName>
    <alternativeName>
        <fullName evidence="16">Pantothenic acid kinase</fullName>
    </alternativeName>
</protein>
<feature type="binding site" evidence="16">
    <location>
        <position position="122"/>
    </location>
    <ligand>
        <name>ATP</name>
        <dbReference type="ChEBI" id="CHEBI:30616"/>
    </ligand>
</feature>
<evidence type="ECO:0000256" key="4">
    <source>
        <dbReference type="ARBA" id="ARBA00005225"/>
    </source>
</evidence>
<dbReference type="GO" id="GO:0005737">
    <property type="term" value="C:cytoplasm"/>
    <property type="evidence" value="ECO:0007669"/>
    <property type="project" value="UniProtKB-SubCell"/>
</dbReference>
<comment type="subunit">
    <text evidence="5 16">Homodimer.</text>
</comment>
<keyword evidence="8 16" id="KW-0808">Transferase</keyword>
<organism evidence="17 18">
    <name type="scientific">Alteromonas sediminis</name>
    <dbReference type="NCBI Taxonomy" id="2259342"/>
    <lineage>
        <taxon>Bacteria</taxon>
        <taxon>Pseudomonadati</taxon>
        <taxon>Pseudomonadota</taxon>
        <taxon>Gammaproteobacteria</taxon>
        <taxon>Alteromonadales</taxon>
        <taxon>Alteromonadaceae</taxon>
        <taxon>Alteromonas/Salinimonas group</taxon>
        <taxon>Alteromonas</taxon>
    </lineage>
</organism>
<dbReference type="PANTHER" id="PTHR34265">
    <property type="entry name" value="TYPE III PANTOTHENATE KINASE"/>
    <property type="match status" value="1"/>
</dbReference>
<dbReference type="UniPathway" id="UPA00241">
    <property type="reaction ID" value="UER00352"/>
</dbReference>
<evidence type="ECO:0000256" key="7">
    <source>
        <dbReference type="ARBA" id="ARBA00022490"/>
    </source>
</evidence>
<comment type="function">
    <text evidence="16">Catalyzes the phosphorylation of pantothenate (Pan), the first step in CoA biosynthesis.</text>
</comment>
<name>A0A3N5Y3H8_9ALTE</name>
<comment type="similarity">
    <text evidence="14 16">Belongs to the type III pantothenate kinase family.</text>
</comment>
<comment type="cofactor">
    <cofactor evidence="16">
        <name>NH4(+)</name>
        <dbReference type="ChEBI" id="CHEBI:28938"/>
    </cofactor>
    <cofactor evidence="16">
        <name>K(+)</name>
        <dbReference type="ChEBI" id="CHEBI:29103"/>
    </cofactor>
    <text evidence="16">A monovalent cation. Ammonium or potassium.</text>
</comment>
<comment type="subcellular location">
    <subcellularLocation>
        <location evidence="3 16">Cytoplasm</location>
    </subcellularLocation>
</comment>
<evidence type="ECO:0000256" key="13">
    <source>
        <dbReference type="ARBA" id="ARBA00022993"/>
    </source>
</evidence>